<evidence type="ECO:0000313" key="10">
    <source>
        <dbReference type="Proteomes" id="UP000799776"/>
    </source>
</evidence>
<dbReference type="InterPro" id="IPR024072">
    <property type="entry name" value="DHFR-like_dom_sf"/>
</dbReference>
<comment type="similarity">
    <text evidence="7">Belongs to the dihydrofolate reductase family.</text>
</comment>
<keyword evidence="4" id="KW-0554">One-carbon metabolism</keyword>
<feature type="domain" description="DHFR" evidence="8">
    <location>
        <begin position="7"/>
        <end position="201"/>
    </location>
</feature>
<dbReference type="CDD" id="cd00209">
    <property type="entry name" value="DHFR"/>
    <property type="match status" value="1"/>
</dbReference>
<dbReference type="GO" id="GO:0050661">
    <property type="term" value="F:NADP binding"/>
    <property type="evidence" value="ECO:0007669"/>
    <property type="project" value="InterPro"/>
</dbReference>
<evidence type="ECO:0000313" key="9">
    <source>
        <dbReference type="EMBL" id="KAF2091091.1"/>
    </source>
</evidence>
<dbReference type="GO" id="GO:0005739">
    <property type="term" value="C:mitochondrion"/>
    <property type="evidence" value="ECO:0007669"/>
    <property type="project" value="TreeGrafter"/>
</dbReference>
<evidence type="ECO:0000256" key="2">
    <source>
        <dbReference type="ARBA" id="ARBA00012856"/>
    </source>
</evidence>
<protein>
    <recommendedName>
        <fullName evidence="3">Dihydrofolate reductase</fullName>
        <ecNumber evidence="2">1.5.1.3</ecNumber>
    </recommendedName>
</protein>
<comment type="caution">
    <text evidence="9">The sequence shown here is derived from an EMBL/GenBank/DDBJ whole genome shotgun (WGS) entry which is preliminary data.</text>
</comment>
<sequence>MSSTRLPLTLIVAATPSLGIGRNGALPWPMLKKEMAYFSRVTKRKPTPAHPENVVIMGRKTWESIPPKFRPLPSRKNVVVSRSGNVEGDAMVVKSIEHAAQVAEDMQRSSGAEQSASAKLFVIGGAALYDAALKLPQTKYVLLTKIWKEYECDTIFPVDLDASESWVRRDNSQLSEFVGEDVPEGKVTDGDVDFEFCLYEKV</sequence>
<dbReference type="PROSITE" id="PS51330">
    <property type="entry name" value="DHFR_2"/>
    <property type="match status" value="1"/>
</dbReference>
<organism evidence="9 10">
    <name type="scientific">Saccharata proteae CBS 121410</name>
    <dbReference type="NCBI Taxonomy" id="1314787"/>
    <lineage>
        <taxon>Eukaryota</taxon>
        <taxon>Fungi</taxon>
        <taxon>Dikarya</taxon>
        <taxon>Ascomycota</taxon>
        <taxon>Pezizomycotina</taxon>
        <taxon>Dothideomycetes</taxon>
        <taxon>Dothideomycetes incertae sedis</taxon>
        <taxon>Botryosphaeriales</taxon>
        <taxon>Saccharataceae</taxon>
        <taxon>Saccharata</taxon>
    </lineage>
</organism>
<accession>A0A9P4LXZ9</accession>
<evidence type="ECO:0000256" key="1">
    <source>
        <dbReference type="ARBA" id="ARBA00004903"/>
    </source>
</evidence>
<evidence type="ECO:0000256" key="3">
    <source>
        <dbReference type="ARBA" id="ARBA00018886"/>
    </source>
</evidence>
<name>A0A9P4LXZ9_9PEZI</name>
<dbReference type="GO" id="GO:0046452">
    <property type="term" value="P:dihydrofolate metabolic process"/>
    <property type="evidence" value="ECO:0007669"/>
    <property type="project" value="TreeGrafter"/>
</dbReference>
<dbReference type="EMBL" id="ML978712">
    <property type="protein sequence ID" value="KAF2091091.1"/>
    <property type="molecule type" value="Genomic_DNA"/>
</dbReference>
<dbReference type="PANTHER" id="PTHR48069">
    <property type="entry name" value="DIHYDROFOLATE REDUCTASE"/>
    <property type="match status" value="1"/>
</dbReference>
<dbReference type="GO" id="GO:0006730">
    <property type="term" value="P:one-carbon metabolic process"/>
    <property type="evidence" value="ECO:0007669"/>
    <property type="project" value="UniProtKB-KW"/>
</dbReference>
<dbReference type="PROSITE" id="PS00075">
    <property type="entry name" value="DHFR_1"/>
    <property type="match status" value="1"/>
</dbReference>
<evidence type="ECO:0000259" key="8">
    <source>
        <dbReference type="PROSITE" id="PS51330"/>
    </source>
</evidence>
<keyword evidence="6" id="KW-0560">Oxidoreductase</keyword>
<dbReference type="PANTHER" id="PTHR48069:SF3">
    <property type="entry name" value="DIHYDROFOLATE REDUCTASE"/>
    <property type="match status" value="1"/>
</dbReference>
<dbReference type="GO" id="GO:0004146">
    <property type="term" value="F:dihydrofolate reductase activity"/>
    <property type="evidence" value="ECO:0007669"/>
    <property type="project" value="UniProtKB-EC"/>
</dbReference>
<evidence type="ECO:0000256" key="5">
    <source>
        <dbReference type="ARBA" id="ARBA00022857"/>
    </source>
</evidence>
<dbReference type="Proteomes" id="UP000799776">
    <property type="component" value="Unassembled WGS sequence"/>
</dbReference>
<dbReference type="AlphaFoldDB" id="A0A9P4LXZ9"/>
<comment type="pathway">
    <text evidence="1">Cofactor biosynthesis; tetrahydrofolate biosynthesis; 5,6,7,8-tetrahydrofolate from 7,8-dihydrofolate: step 1/1.</text>
</comment>
<evidence type="ECO:0000256" key="7">
    <source>
        <dbReference type="RuleBase" id="RU004474"/>
    </source>
</evidence>
<dbReference type="InterPro" id="IPR001796">
    <property type="entry name" value="DHFR_dom"/>
</dbReference>
<reference evidence="9" key="1">
    <citation type="journal article" date="2020" name="Stud. Mycol.">
        <title>101 Dothideomycetes genomes: a test case for predicting lifestyles and emergence of pathogens.</title>
        <authorList>
            <person name="Haridas S."/>
            <person name="Albert R."/>
            <person name="Binder M."/>
            <person name="Bloem J."/>
            <person name="Labutti K."/>
            <person name="Salamov A."/>
            <person name="Andreopoulos B."/>
            <person name="Baker S."/>
            <person name="Barry K."/>
            <person name="Bills G."/>
            <person name="Bluhm B."/>
            <person name="Cannon C."/>
            <person name="Castanera R."/>
            <person name="Culley D."/>
            <person name="Daum C."/>
            <person name="Ezra D."/>
            <person name="Gonzalez J."/>
            <person name="Henrissat B."/>
            <person name="Kuo A."/>
            <person name="Liang C."/>
            <person name="Lipzen A."/>
            <person name="Lutzoni F."/>
            <person name="Magnuson J."/>
            <person name="Mondo S."/>
            <person name="Nolan M."/>
            <person name="Ohm R."/>
            <person name="Pangilinan J."/>
            <person name="Park H.-J."/>
            <person name="Ramirez L."/>
            <person name="Alfaro M."/>
            <person name="Sun H."/>
            <person name="Tritt A."/>
            <person name="Yoshinaga Y."/>
            <person name="Zwiers L.-H."/>
            <person name="Turgeon B."/>
            <person name="Goodwin S."/>
            <person name="Spatafora J."/>
            <person name="Crous P."/>
            <person name="Grigoriev I."/>
        </authorList>
    </citation>
    <scope>NUCLEOTIDE SEQUENCE</scope>
    <source>
        <strain evidence="9">CBS 121410</strain>
    </source>
</reference>
<dbReference type="InterPro" id="IPR017925">
    <property type="entry name" value="DHFR_CS"/>
</dbReference>
<dbReference type="GO" id="GO:0046654">
    <property type="term" value="P:tetrahydrofolate biosynthetic process"/>
    <property type="evidence" value="ECO:0007669"/>
    <property type="project" value="InterPro"/>
</dbReference>
<dbReference type="OrthoDB" id="414698at2759"/>
<proteinExistence type="inferred from homology"/>
<evidence type="ECO:0000256" key="6">
    <source>
        <dbReference type="ARBA" id="ARBA00023002"/>
    </source>
</evidence>
<keyword evidence="10" id="KW-1185">Reference proteome</keyword>
<dbReference type="Pfam" id="PF00186">
    <property type="entry name" value="DHFR_1"/>
    <property type="match status" value="1"/>
</dbReference>
<dbReference type="PRINTS" id="PR00070">
    <property type="entry name" value="DHFR"/>
</dbReference>
<dbReference type="InterPro" id="IPR012259">
    <property type="entry name" value="DHFR"/>
</dbReference>
<dbReference type="Gene3D" id="3.40.430.10">
    <property type="entry name" value="Dihydrofolate Reductase, subunit A"/>
    <property type="match status" value="1"/>
</dbReference>
<evidence type="ECO:0000256" key="4">
    <source>
        <dbReference type="ARBA" id="ARBA00022563"/>
    </source>
</evidence>
<dbReference type="GO" id="GO:0046655">
    <property type="term" value="P:folic acid metabolic process"/>
    <property type="evidence" value="ECO:0007669"/>
    <property type="project" value="TreeGrafter"/>
</dbReference>
<dbReference type="EC" id="1.5.1.3" evidence="2"/>
<gene>
    <name evidence="9" type="ORF">K490DRAFT_33961</name>
</gene>
<keyword evidence="5" id="KW-0521">NADP</keyword>
<dbReference type="SUPFAM" id="SSF53597">
    <property type="entry name" value="Dihydrofolate reductase-like"/>
    <property type="match status" value="1"/>
</dbReference>